<dbReference type="Pfam" id="PF05406">
    <property type="entry name" value="WGR"/>
    <property type="match status" value="1"/>
</dbReference>
<feature type="domain" description="PARP-type" evidence="32">
    <location>
        <begin position="1"/>
        <end position="55"/>
    </location>
</feature>
<feature type="compositionally biased region" description="Basic and acidic residues" evidence="31">
    <location>
        <begin position="163"/>
        <end position="182"/>
    </location>
</feature>
<evidence type="ECO:0000256" key="5">
    <source>
        <dbReference type="ARBA" id="ARBA00022490"/>
    </source>
</evidence>
<feature type="domain" description="PARP-type" evidence="32">
    <location>
        <begin position="70"/>
        <end position="155"/>
    </location>
</feature>
<comment type="catalytic activity">
    <reaction evidence="27">
        <text>L-histidyl-[protein] + NAD(+) = N(tele)-(ADP-D-ribosyl)-L-histidyl-[protein] + nicotinamide + H(+)</text>
        <dbReference type="Rhea" id="RHEA:72071"/>
        <dbReference type="Rhea" id="RHEA-COMP:9745"/>
        <dbReference type="Rhea" id="RHEA-COMP:18085"/>
        <dbReference type="ChEBI" id="CHEBI:15378"/>
        <dbReference type="ChEBI" id="CHEBI:17154"/>
        <dbReference type="ChEBI" id="CHEBI:29979"/>
        <dbReference type="ChEBI" id="CHEBI:57540"/>
        <dbReference type="ChEBI" id="CHEBI:191398"/>
    </reaction>
    <physiologicalReaction direction="left-to-right" evidence="27">
        <dbReference type="Rhea" id="RHEA:72072"/>
    </physiologicalReaction>
</comment>
<evidence type="ECO:0000259" key="33">
    <source>
        <dbReference type="PROSITE" id="PS50172"/>
    </source>
</evidence>
<dbReference type="Pfam" id="PF00644">
    <property type="entry name" value="PARP"/>
    <property type="match status" value="1"/>
</dbReference>
<sequence length="934" mass="105076">MKIQSPHFDGKIPNWYHFGCFWERAKVGVHTDIAHYDSLRWDDQQKIKDKISGGGEGNEEQAAATPKDDFSVEYAASSRAKCRGCDDKIEKGVVRISRKEIGFRGQPQDKWYHVTCFADEAGNLGFTYLADDLNGFGKLKPDDQKLVREKVGTGEGKRKKPKKENVQEAPKKEDNAEQKRLKEQSEKIWKMIDKLKTFPTKHRRELLEYNKQDLPSGESKVLDRLADCMVFGALKRCPECEDGQLVVAGDGYHCSGNVSGWTKCMYTTKKPKRKTFKIPEELAEIPVLEKYKCVITERVFSSNPAVSHGKPLKNMKFVLIGKNMTKTKDVLSKSIDYLGGKVVTQIDSSVTACISAKDDVDKMIKKVAEAKEANITVVSEDFVDDCKLKGDLVSAIKQYKIAPWGPEPETLVSKEQASAAEGKSGAKEKKAVRDDRIWTKSMPETIKMKIKGGAAVDPDSGLSHKAHVVEQKGRHLTAVLGLVDVVSGANSYYKLQVLEEDKSHRFYVYRSWGRVGTTIGGDKLAAMPKQEAIANFKAVYEEKSGNQWGQKTEFVKYPKKFYPLEMDYGQDKVEIAKLSANSSSKLPKSVQDLIRLIFDVEKLKQAMLEFEIDLKKMPLGKLSKKHIQSAYKVLTEAQELKTSGGSPTQFLDASNRFFTLIPHDFGMRKPPILDSEVLIKEKCEMLDNLLEIEIAYSMLSTASGKADKDPIDAYYDKLKCKMEVLDKTAKEFNTVRDYVKNTHAATHSQYNLEITDVFKTKREGEAQRYKPFKQLHNRQLLWHGSRATNYAGILSQGLRIAPPEAPVTGYMFGKGLYFADMVSKSANYCCTSATSHTGLLLLCEVALGNMHEKKQAEMVTKLPKGKHSTKGLGRTMPDPKAKVTLPDGVEVPLGKPTESNIKDTSLLYNEYIVYDTAQVNIKYLLRCEFNYDLW</sequence>
<dbReference type="Pfam" id="PF00533">
    <property type="entry name" value="BRCT"/>
    <property type="match status" value="1"/>
</dbReference>
<proteinExistence type="inferred from homology"/>
<keyword evidence="21" id="KW-0804">Transcription</keyword>
<keyword evidence="19 30" id="KW-0520">NAD</keyword>
<keyword evidence="14" id="KW-0013">ADP-ribosylation</keyword>
<feature type="domain" description="PARP alpha-helical" evidence="35">
    <location>
        <begin position="583"/>
        <end position="700"/>
    </location>
</feature>
<dbReference type="InterPro" id="IPR036930">
    <property type="entry name" value="WGR_dom_sf"/>
</dbReference>
<evidence type="ECO:0000256" key="14">
    <source>
        <dbReference type="ARBA" id="ARBA00022765"/>
    </source>
</evidence>
<dbReference type="InterPro" id="IPR050800">
    <property type="entry name" value="ARTD/PARP"/>
</dbReference>
<dbReference type="GeneID" id="106808775"/>
<dbReference type="CDD" id="cd17747">
    <property type="entry name" value="BRCT_PARP1"/>
    <property type="match status" value="1"/>
</dbReference>
<dbReference type="SMART" id="SM01336">
    <property type="entry name" value="zf-PARP"/>
    <property type="match status" value="2"/>
</dbReference>
<comment type="catalytic activity">
    <reaction evidence="23">
        <text>L-glutamyl-[protein] + NAD(+) = 5-O-(ADP-D-ribosyl)-L-glutamyl-[protein] + nicotinamide</text>
        <dbReference type="Rhea" id="RHEA:58224"/>
        <dbReference type="Rhea" id="RHEA-COMP:10208"/>
        <dbReference type="Rhea" id="RHEA-COMP:15089"/>
        <dbReference type="ChEBI" id="CHEBI:17154"/>
        <dbReference type="ChEBI" id="CHEBI:29973"/>
        <dbReference type="ChEBI" id="CHEBI:57540"/>
        <dbReference type="ChEBI" id="CHEBI:142540"/>
    </reaction>
    <physiologicalReaction direction="left-to-right" evidence="23">
        <dbReference type="Rhea" id="RHEA:58225"/>
    </physiologicalReaction>
</comment>
<keyword evidence="7" id="KW-0021">Allosteric enzyme</keyword>
<dbReference type="PROSITE" id="PS51977">
    <property type="entry name" value="WGR"/>
    <property type="match status" value="1"/>
</dbReference>
<keyword evidence="8" id="KW-0399">Innate immunity</keyword>
<dbReference type="CDD" id="cd08001">
    <property type="entry name" value="WGR_PARP1_like"/>
    <property type="match status" value="1"/>
</dbReference>
<dbReference type="SUPFAM" id="SSF57716">
    <property type="entry name" value="Glucocorticoid receptor-like (DNA-binding domain)"/>
    <property type="match status" value="2"/>
</dbReference>
<keyword evidence="18" id="KW-0805">Transcription regulation</keyword>
<dbReference type="RefSeq" id="XP_014667109.1">
    <property type="nucleotide sequence ID" value="XM_014811623.1"/>
</dbReference>
<keyword evidence="5" id="KW-0963">Cytoplasm</keyword>
<dbReference type="Pfam" id="PF08063">
    <property type="entry name" value="Zn_ribbon_PADR1"/>
    <property type="match status" value="1"/>
</dbReference>
<feature type="region of interest" description="Disordered" evidence="31">
    <location>
        <begin position="48"/>
        <end position="67"/>
    </location>
</feature>
<dbReference type="Gene3D" id="2.20.25.630">
    <property type="match status" value="1"/>
</dbReference>
<name>A0ABM1E4I8_PRICU</name>
<dbReference type="Pfam" id="PF00645">
    <property type="entry name" value="zf-PARP"/>
    <property type="match status" value="1"/>
</dbReference>
<dbReference type="PROSITE" id="PS52007">
    <property type="entry name" value="PADR1"/>
    <property type="match status" value="1"/>
</dbReference>
<dbReference type="SUPFAM" id="SSF47587">
    <property type="entry name" value="Domain of poly(ADP-ribose) polymerase"/>
    <property type="match status" value="1"/>
</dbReference>
<comment type="catalytic activity">
    <reaction evidence="24">
        <text>L-aspartyl-[protein] + NAD(+) = 4-O-(ADP-D-ribosyl)-L-aspartyl-[protein] + nicotinamide</text>
        <dbReference type="Rhea" id="RHEA:54424"/>
        <dbReference type="Rhea" id="RHEA-COMP:9867"/>
        <dbReference type="Rhea" id="RHEA-COMP:13832"/>
        <dbReference type="ChEBI" id="CHEBI:17154"/>
        <dbReference type="ChEBI" id="CHEBI:29961"/>
        <dbReference type="ChEBI" id="CHEBI:57540"/>
        <dbReference type="ChEBI" id="CHEBI:138102"/>
    </reaction>
    <physiologicalReaction direction="left-to-right" evidence="24">
        <dbReference type="Rhea" id="RHEA:54425"/>
    </physiologicalReaction>
</comment>
<dbReference type="InterPro" id="IPR001510">
    <property type="entry name" value="Znf_PARP"/>
</dbReference>
<evidence type="ECO:0000256" key="28">
    <source>
        <dbReference type="ARBA" id="ARBA00048339"/>
    </source>
</evidence>
<dbReference type="Proteomes" id="UP000695022">
    <property type="component" value="Unplaced"/>
</dbReference>
<feature type="domain" description="BRCT" evidence="33">
    <location>
        <begin position="307"/>
        <end position="386"/>
    </location>
</feature>
<keyword evidence="10 30" id="KW-0808">Transferase</keyword>
<evidence type="ECO:0000256" key="13">
    <source>
        <dbReference type="ARBA" id="ARBA00022737"/>
    </source>
</evidence>
<evidence type="ECO:0000256" key="19">
    <source>
        <dbReference type="ARBA" id="ARBA00023027"/>
    </source>
</evidence>
<keyword evidence="22" id="KW-0539">Nucleus</keyword>
<evidence type="ECO:0000256" key="10">
    <source>
        <dbReference type="ARBA" id="ARBA00022679"/>
    </source>
</evidence>
<dbReference type="Gene3D" id="3.90.228.10">
    <property type="match status" value="1"/>
</dbReference>
<dbReference type="InterPro" id="IPR012982">
    <property type="entry name" value="PARP1-like_PADR1_Zn_ribbon"/>
</dbReference>
<feature type="region of interest" description="Disordered" evidence="31">
    <location>
        <begin position="411"/>
        <end position="433"/>
    </location>
</feature>
<accession>A0ABM1E4I8</accession>
<evidence type="ECO:0000256" key="6">
    <source>
        <dbReference type="ARBA" id="ARBA00022499"/>
    </source>
</evidence>
<protein>
    <recommendedName>
        <fullName evidence="30">Poly [ADP-ribose] polymerase</fullName>
        <shortName evidence="30">PARP</shortName>
        <ecNumber evidence="30">2.4.2.-</ecNumber>
    </recommendedName>
</protein>
<dbReference type="PROSITE" id="PS50172">
    <property type="entry name" value="BRCT"/>
    <property type="match status" value="1"/>
</dbReference>
<dbReference type="SUPFAM" id="SSF56399">
    <property type="entry name" value="ADP-ribosylation"/>
    <property type="match status" value="1"/>
</dbReference>
<evidence type="ECO:0000256" key="9">
    <source>
        <dbReference type="ARBA" id="ARBA00022676"/>
    </source>
</evidence>
<keyword evidence="37" id="KW-1185">Reference proteome</keyword>
<gene>
    <name evidence="38" type="primary">LOC106808775</name>
</gene>
<dbReference type="Pfam" id="PF02877">
    <property type="entry name" value="PARP_reg"/>
    <property type="match status" value="1"/>
</dbReference>
<evidence type="ECO:0000259" key="36">
    <source>
        <dbReference type="PROSITE" id="PS51977"/>
    </source>
</evidence>
<keyword evidence="11" id="KW-0548">Nucleotidyltransferase</keyword>
<dbReference type="InterPro" id="IPR001357">
    <property type="entry name" value="BRCT_dom"/>
</dbReference>
<evidence type="ECO:0000256" key="11">
    <source>
        <dbReference type="ARBA" id="ARBA00022695"/>
    </source>
</evidence>
<dbReference type="Gene3D" id="3.30.1740.10">
    <property type="entry name" value="Zinc finger, PARP-type"/>
    <property type="match status" value="2"/>
</dbReference>
<evidence type="ECO:0000256" key="15">
    <source>
        <dbReference type="ARBA" id="ARBA00022771"/>
    </source>
</evidence>
<evidence type="ECO:0000256" key="2">
    <source>
        <dbReference type="ARBA" id="ARBA00004514"/>
    </source>
</evidence>
<dbReference type="SUPFAM" id="SSF52113">
    <property type="entry name" value="BRCT domain"/>
    <property type="match status" value="1"/>
</dbReference>
<evidence type="ECO:0000259" key="32">
    <source>
        <dbReference type="PROSITE" id="PS50064"/>
    </source>
</evidence>
<reference evidence="38" key="1">
    <citation type="submission" date="2025-08" db="UniProtKB">
        <authorList>
            <consortium name="RefSeq"/>
        </authorList>
    </citation>
    <scope>IDENTIFICATION</scope>
</reference>
<dbReference type="InterPro" id="IPR036420">
    <property type="entry name" value="BRCT_dom_sf"/>
</dbReference>
<feature type="domain" description="PARP catalytic" evidence="34">
    <location>
        <begin position="709"/>
        <end position="934"/>
    </location>
</feature>
<dbReference type="InterPro" id="IPR012317">
    <property type="entry name" value="Poly(ADP-ribose)pol_cat_dom"/>
</dbReference>
<dbReference type="InterPro" id="IPR049296">
    <property type="entry name" value="PARP1-like_PADR1_N"/>
</dbReference>
<evidence type="ECO:0000256" key="25">
    <source>
        <dbReference type="ARBA" id="ARBA00024347"/>
    </source>
</evidence>
<keyword evidence="6" id="KW-1017">Isopeptide bond</keyword>
<evidence type="ECO:0000256" key="26">
    <source>
        <dbReference type="ARBA" id="ARBA00033987"/>
    </source>
</evidence>
<evidence type="ECO:0000256" key="20">
    <source>
        <dbReference type="ARBA" id="ARBA00023125"/>
    </source>
</evidence>
<dbReference type="PROSITE" id="PS51059">
    <property type="entry name" value="PARP_CATALYTIC"/>
    <property type="match status" value="1"/>
</dbReference>
<dbReference type="SMART" id="SM00773">
    <property type="entry name" value="WGR"/>
    <property type="match status" value="1"/>
</dbReference>
<evidence type="ECO:0000256" key="21">
    <source>
        <dbReference type="ARBA" id="ARBA00023163"/>
    </source>
</evidence>
<evidence type="ECO:0000313" key="38">
    <source>
        <dbReference type="RefSeq" id="XP_014667109.1"/>
    </source>
</evidence>
<dbReference type="Gene3D" id="3.40.50.10190">
    <property type="entry name" value="BRCT domain"/>
    <property type="match status" value="1"/>
</dbReference>
<evidence type="ECO:0000256" key="29">
    <source>
        <dbReference type="ARBA" id="ARBA00048575"/>
    </source>
</evidence>
<evidence type="ECO:0000256" key="8">
    <source>
        <dbReference type="ARBA" id="ARBA00022588"/>
    </source>
</evidence>
<keyword evidence="16" id="KW-0862">Zinc</keyword>
<keyword evidence="15" id="KW-0863">Zinc-finger</keyword>
<dbReference type="Pfam" id="PF21728">
    <property type="entry name" value="PADR1_N"/>
    <property type="match status" value="1"/>
</dbReference>
<evidence type="ECO:0000256" key="3">
    <source>
        <dbReference type="ARBA" id="ARBA00004604"/>
    </source>
</evidence>
<dbReference type="PROSITE" id="PS50064">
    <property type="entry name" value="ZF_PARP_2"/>
    <property type="match status" value="2"/>
</dbReference>
<feature type="compositionally biased region" description="Basic and acidic residues" evidence="31">
    <location>
        <begin position="147"/>
        <end position="156"/>
    </location>
</feature>
<dbReference type="PROSITE" id="PS51060">
    <property type="entry name" value="PARP_ALPHA_HD"/>
    <property type="match status" value="1"/>
</dbReference>
<keyword evidence="4" id="KW-0158">Chromosome</keyword>
<dbReference type="InterPro" id="IPR036616">
    <property type="entry name" value="Poly(ADP-ribose)pol_reg_dom_sf"/>
</dbReference>
<dbReference type="CDD" id="cd01437">
    <property type="entry name" value="parp_like"/>
    <property type="match status" value="1"/>
</dbReference>
<evidence type="ECO:0000256" key="7">
    <source>
        <dbReference type="ARBA" id="ARBA00022533"/>
    </source>
</evidence>
<evidence type="ECO:0000256" key="30">
    <source>
        <dbReference type="RuleBase" id="RU362114"/>
    </source>
</evidence>
<dbReference type="PANTHER" id="PTHR10459">
    <property type="entry name" value="DNA LIGASE"/>
    <property type="match status" value="1"/>
</dbReference>
<comment type="catalytic activity">
    <reaction evidence="26">
        <text>NAD(+) + (ADP-D-ribosyl)n-acceptor = nicotinamide + (ADP-D-ribosyl)n+1-acceptor + H(+).</text>
        <dbReference type="EC" id="2.4.2.30"/>
    </reaction>
</comment>
<dbReference type="SMART" id="SM00292">
    <property type="entry name" value="BRCT"/>
    <property type="match status" value="1"/>
</dbReference>
<comment type="subcellular location">
    <subcellularLocation>
        <location evidence="1">Chromosome</location>
    </subcellularLocation>
    <subcellularLocation>
        <location evidence="2">Cytoplasm</location>
        <location evidence="2">Cytosol</location>
    </subcellularLocation>
    <subcellularLocation>
        <location evidence="3">Nucleus</location>
        <location evidence="3">Nucleolus</location>
    </subcellularLocation>
</comment>
<comment type="catalytic activity">
    <reaction evidence="28">
        <text>L-tyrosyl-[protein] + NAD(+) = O-(ADP-D-ribosyl)-L-tyrosyl-[protein] + nicotinamide + H(+)</text>
        <dbReference type="Rhea" id="RHEA:58236"/>
        <dbReference type="Rhea" id="RHEA-COMP:10136"/>
        <dbReference type="Rhea" id="RHEA-COMP:15092"/>
        <dbReference type="ChEBI" id="CHEBI:15378"/>
        <dbReference type="ChEBI" id="CHEBI:17154"/>
        <dbReference type="ChEBI" id="CHEBI:46858"/>
        <dbReference type="ChEBI" id="CHEBI:57540"/>
        <dbReference type="ChEBI" id="CHEBI:142557"/>
    </reaction>
    <physiologicalReaction direction="left-to-right" evidence="28">
        <dbReference type="Rhea" id="RHEA:58237"/>
    </physiologicalReaction>
</comment>
<evidence type="ECO:0000256" key="4">
    <source>
        <dbReference type="ARBA" id="ARBA00022454"/>
    </source>
</evidence>
<dbReference type="InterPro" id="IPR038650">
    <property type="entry name" value="PADR1_C_dom_sf"/>
</dbReference>
<evidence type="ECO:0000256" key="12">
    <source>
        <dbReference type="ARBA" id="ARBA00022723"/>
    </source>
</evidence>
<evidence type="ECO:0000259" key="35">
    <source>
        <dbReference type="PROSITE" id="PS51060"/>
    </source>
</evidence>
<dbReference type="Gene3D" id="1.20.142.10">
    <property type="entry name" value="Poly(ADP-ribose) polymerase, regulatory domain"/>
    <property type="match status" value="1"/>
</dbReference>
<evidence type="ECO:0000256" key="22">
    <source>
        <dbReference type="ARBA" id="ARBA00023242"/>
    </source>
</evidence>
<organism evidence="37 38">
    <name type="scientific">Priapulus caudatus</name>
    <name type="common">Priapulid worm</name>
    <dbReference type="NCBI Taxonomy" id="37621"/>
    <lineage>
        <taxon>Eukaryota</taxon>
        <taxon>Metazoa</taxon>
        <taxon>Ecdysozoa</taxon>
        <taxon>Scalidophora</taxon>
        <taxon>Priapulida</taxon>
        <taxon>Priapulimorpha</taxon>
        <taxon>Priapulimorphida</taxon>
        <taxon>Priapulidae</taxon>
        <taxon>Priapulus</taxon>
    </lineage>
</organism>
<evidence type="ECO:0000259" key="34">
    <source>
        <dbReference type="PROSITE" id="PS51059"/>
    </source>
</evidence>
<keyword evidence="12" id="KW-0479">Metal-binding</keyword>
<dbReference type="InterPro" id="IPR036957">
    <property type="entry name" value="Znf_PARP_sf"/>
</dbReference>
<comment type="similarity">
    <text evidence="25">Belongs to the ARTD/PARP family.</text>
</comment>
<evidence type="ECO:0000256" key="18">
    <source>
        <dbReference type="ARBA" id="ARBA00023015"/>
    </source>
</evidence>
<evidence type="ECO:0000256" key="1">
    <source>
        <dbReference type="ARBA" id="ARBA00004286"/>
    </source>
</evidence>
<keyword evidence="17" id="KW-0391">Immunity</keyword>
<dbReference type="InterPro" id="IPR008893">
    <property type="entry name" value="WGR_domain"/>
</dbReference>
<evidence type="ECO:0000256" key="27">
    <source>
        <dbReference type="ARBA" id="ARBA00048241"/>
    </source>
</evidence>
<evidence type="ECO:0000313" key="37">
    <source>
        <dbReference type="Proteomes" id="UP000695022"/>
    </source>
</evidence>
<dbReference type="PANTHER" id="PTHR10459:SF112">
    <property type="entry name" value="POLY [ADP-RIBOSE] POLYMERASE 1"/>
    <property type="match status" value="1"/>
</dbReference>
<feature type="region of interest" description="Disordered" evidence="31">
    <location>
        <begin position="147"/>
        <end position="182"/>
    </location>
</feature>
<evidence type="ECO:0000256" key="23">
    <source>
        <dbReference type="ARBA" id="ARBA00024159"/>
    </source>
</evidence>
<evidence type="ECO:0000256" key="16">
    <source>
        <dbReference type="ARBA" id="ARBA00022833"/>
    </source>
</evidence>
<feature type="compositionally biased region" description="Basic and acidic residues" evidence="31">
    <location>
        <begin position="424"/>
        <end position="433"/>
    </location>
</feature>
<comment type="catalytic activity">
    <reaction evidence="29">
        <text>L-seryl-[protein] + NAD(+) = O-(ADP-D-ribosyl)-L-seryl-[protein] + nicotinamide + H(+)</text>
        <dbReference type="Rhea" id="RHEA:58232"/>
        <dbReference type="Rhea" id="RHEA-COMP:9863"/>
        <dbReference type="Rhea" id="RHEA-COMP:15091"/>
        <dbReference type="ChEBI" id="CHEBI:15378"/>
        <dbReference type="ChEBI" id="CHEBI:17154"/>
        <dbReference type="ChEBI" id="CHEBI:29999"/>
        <dbReference type="ChEBI" id="CHEBI:57540"/>
        <dbReference type="ChEBI" id="CHEBI:142556"/>
    </reaction>
    <physiologicalReaction direction="left-to-right" evidence="29">
        <dbReference type="Rhea" id="RHEA:58233"/>
    </physiologicalReaction>
</comment>
<dbReference type="EC" id="2.4.2.-" evidence="30"/>
<dbReference type="Gene3D" id="1.10.20.130">
    <property type="match status" value="1"/>
</dbReference>
<keyword evidence="13" id="KW-0677">Repeat</keyword>
<keyword evidence="9 30" id="KW-0328">Glycosyltransferase</keyword>
<evidence type="ECO:0000256" key="17">
    <source>
        <dbReference type="ARBA" id="ARBA00022859"/>
    </source>
</evidence>
<dbReference type="InterPro" id="IPR004102">
    <property type="entry name" value="Poly(ADP-ribose)pol_reg_dom"/>
</dbReference>
<keyword evidence="20" id="KW-0238">DNA-binding</keyword>
<evidence type="ECO:0000256" key="24">
    <source>
        <dbReference type="ARBA" id="ARBA00024164"/>
    </source>
</evidence>
<dbReference type="SUPFAM" id="SSF142921">
    <property type="entry name" value="WGR domain-like"/>
    <property type="match status" value="1"/>
</dbReference>
<dbReference type="SMART" id="SM01335">
    <property type="entry name" value="PADR1"/>
    <property type="match status" value="1"/>
</dbReference>
<evidence type="ECO:0000256" key="31">
    <source>
        <dbReference type="SAM" id="MobiDB-lite"/>
    </source>
</evidence>
<feature type="domain" description="WGR" evidence="36">
    <location>
        <begin position="465"/>
        <end position="561"/>
    </location>
</feature>